<name>A0A1C7LUF5_GRIFR</name>
<evidence type="ECO:0000313" key="2">
    <source>
        <dbReference type="EMBL" id="OBZ67559.1"/>
    </source>
</evidence>
<feature type="compositionally biased region" description="Low complexity" evidence="1">
    <location>
        <begin position="224"/>
        <end position="242"/>
    </location>
</feature>
<dbReference type="Proteomes" id="UP000092993">
    <property type="component" value="Unassembled WGS sequence"/>
</dbReference>
<organism evidence="2 3">
    <name type="scientific">Grifola frondosa</name>
    <name type="common">Maitake</name>
    <name type="synonym">Polyporus frondosus</name>
    <dbReference type="NCBI Taxonomy" id="5627"/>
    <lineage>
        <taxon>Eukaryota</taxon>
        <taxon>Fungi</taxon>
        <taxon>Dikarya</taxon>
        <taxon>Basidiomycota</taxon>
        <taxon>Agaricomycotina</taxon>
        <taxon>Agaricomycetes</taxon>
        <taxon>Polyporales</taxon>
        <taxon>Grifolaceae</taxon>
        <taxon>Grifola</taxon>
    </lineage>
</organism>
<evidence type="ECO:0000256" key="1">
    <source>
        <dbReference type="SAM" id="MobiDB-lite"/>
    </source>
</evidence>
<accession>A0A1C7LUF5</accession>
<gene>
    <name evidence="2" type="ORF">A0H81_12423</name>
</gene>
<dbReference type="AlphaFoldDB" id="A0A1C7LUF5"/>
<feature type="region of interest" description="Disordered" evidence="1">
    <location>
        <begin position="223"/>
        <end position="245"/>
    </location>
</feature>
<evidence type="ECO:0000313" key="3">
    <source>
        <dbReference type="Proteomes" id="UP000092993"/>
    </source>
</evidence>
<proteinExistence type="predicted"/>
<keyword evidence="3" id="KW-1185">Reference proteome</keyword>
<protein>
    <submittedName>
        <fullName evidence="2">Uncharacterized protein</fullName>
    </submittedName>
</protein>
<sequence length="291" mass="31715">MRSRSDDRPPFLRALLSRLRPDTVRRRLFSTTLACLSSSWPSASVLACAPRGASSHGQRKPAVGNSYALVFSKAASTASVILLSPAYVPSSGLSLHYYHLQYSSYVAFVDVRVLSPSGRCVPPCSSLCAFFFGAMRFLNVILFEPSPSTVLSVFYFSTSLHQRCLNNQQIEQPNACRESRSLSTSTPFQAANLAARPARHSALLAPDQHSPVSRGLSYHSSTLASRARPAHPSSPGSPSPSAFLAYSSRDAPQRRYALISTASFILPSPVRLSDSPPIPSVGSSRMWYRFR</sequence>
<comment type="caution">
    <text evidence="2">The sequence shown here is derived from an EMBL/GenBank/DDBJ whole genome shotgun (WGS) entry which is preliminary data.</text>
</comment>
<dbReference type="EMBL" id="LUGG01000023">
    <property type="protein sequence ID" value="OBZ67559.1"/>
    <property type="molecule type" value="Genomic_DNA"/>
</dbReference>
<reference evidence="2 3" key="1">
    <citation type="submission" date="2016-03" db="EMBL/GenBank/DDBJ databases">
        <title>Whole genome sequencing of Grifola frondosa 9006-11.</title>
        <authorList>
            <person name="Min B."/>
            <person name="Park H."/>
            <person name="Kim J.-G."/>
            <person name="Cho H."/>
            <person name="Oh Y.-L."/>
            <person name="Kong W.-S."/>
            <person name="Choi I.-G."/>
        </authorList>
    </citation>
    <scope>NUCLEOTIDE SEQUENCE [LARGE SCALE GENOMIC DNA]</scope>
    <source>
        <strain evidence="2 3">9006-11</strain>
    </source>
</reference>